<protein>
    <submittedName>
        <fullName evidence="2">Uncharacterized protein</fullName>
    </submittedName>
</protein>
<feature type="compositionally biased region" description="Gly residues" evidence="1">
    <location>
        <begin position="68"/>
        <end position="79"/>
    </location>
</feature>
<accession>A0A482WIP0</accession>
<dbReference type="Proteomes" id="UP000291343">
    <property type="component" value="Unassembled WGS sequence"/>
</dbReference>
<proteinExistence type="predicted"/>
<organism evidence="2 3">
    <name type="scientific">Laodelphax striatellus</name>
    <name type="common">Small brown planthopper</name>
    <name type="synonym">Delphax striatella</name>
    <dbReference type="NCBI Taxonomy" id="195883"/>
    <lineage>
        <taxon>Eukaryota</taxon>
        <taxon>Metazoa</taxon>
        <taxon>Ecdysozoa</taxon>
        <taxon>Arthropoda</taxon>
        <taxon>Hexapoda</taxon>
        <taxon>Insecta</taxon>
        <taxon>Pterygota</taxon>
        <taxon>Neoptera</taxon>
        <taxon>Paraneoptera</taxon>
        <taxon>Hemiptera</taxon>
        <taxon>Auchenorrhyncha</taxon>
        <taxon>Fulgoroidea</taxon>
        <taxon>Delphacidae</taxon>
        <taxon>Criomorphinae</taxon>
        <taxon>Laodelphax</taxon>
    </lineage>
</organism>
<dbReference type="InParanoid" id="A0A482WIP0"/>
<gene>
    <name evidence="2" type="ORF">LSTR_LSTR007673</name>
</gene>
<keyword evidence="3" id="KW-1185">Reference proteome</keyword>
<evidence type="ECO:0000256" key="1">
    <source>
        <dbReference type="SAM" id="MobiDB-lite"/>
    </source>
</evidence>
<sequence length="91" mass="9454">MVATTMVEPTITTIRPITQGDVGDDSTTPPPPTMGHDDDDDDEPLSLPSKEKVNASGRWKNYKMAASGVGGGGGGGGYGSRPSPYSRPPHK</sequence>
<name>A0A482WIP0_LAOST</name>
<feature type="region of interest" description="Disordered" evidence="1">
    <location>
        <begin position="1"/>
        <end position="91"/>
    </location>
</feature>
<evidence type="ECO:0000313" key="3">
    <source>
        <dbReference type="Proteomes" id="UP000291343"/>
    </source>
</evidence>
<reference evidence="2 3" key="1">
    <citation type="journal article" date="2017" name="Gigascience">
        <title>Genome sequence of the small brown planthopper, Laodelphax striatellus.</title>
        <authorList>
            <person name="Zhu J."/>
            <person name="Jiang F."/>
            <person name="Wang X."/>
            <person name="Yang P."/>
            <person name="Bao Y."/>
            <person name="Zhao W."/>
            <person name="Wang W."/>
            <person name="Lu H."/>
            <person name="Wang Q."/>
            <person name="Cui N."/>
            <person name="Li J."/>
            <person name="Chen X."/>
            <person name="Luo L."/>
            <person name="Yu J."/>
            <person name="Kang L."/>
            <person name="Cui F."/>
        </authorList>
    </citation>
    <scope>NUCLEOTIDE SEQUENCE [LARGE SCALE GENOMIC DNA]</scope>
    <source>
        <strain evidence="2">Lst14</strain>
    </source>
</reference>
<dbReference type="EMBL" id="QKKF02034243">
    <property type="protein sequence ID" value="RZF33328.1"/>
    <property type="molecule type" value="Genomic_DNA"/>
</dbReference>
<dbReference type="AlphaFoldDB" id="A0A482WIP0"/>
<comment type="caution">
    <text evidence="2">The sequence shown here is derived from an EMBL/GenBank/DDBJ whole genome shotgun (WGS) entry which is preliminary data.</text>
</comment>
<evidence type="ECO:0000313" key="2">
    <source>
        <dbReference type="EMBL" id="RZF33328.1"/>
    </source>
</evidence>